<reference evidence="1" key="1">
    <citation type="submission" date="2014-12" db="EMBL/GenBank/DDBJ databases">
        <title>Insight into the proteome of Arion vulgaris.</title>
        <authorList>
            <person name="Aradska J."/>
            <person name="Bulat T."/>
            <person name="Smidak R."/>
            <person name="Sarate P."/>
            <person name="Gangsoo J."/>
            <person name="Sialana F."/>
            <person name="Bilban M."/>
            <person name="Lubec G."/>
        </authorList>
    </citation>
    <scope>NUCLEOTIDE SEQUENCE</scope>
    <source>
        <tissue evidence="1">Skin</tissue>
    </source>
</reference>
<gene>
    <name evidence="1" type="primary">ORF147529</name>
</gene>
<feature type="non-terminal residue" evidence="1">
    <location>
        <position position="87"/>
    </location>
</feature>
<dbReference type="AlphaFoldDB" id="A0A0B7AWF4"/>
<name>A0A0B7AWF4_9EUPU</name>
<protein>
    <submittedName>
        <fullName evidence="1">Uncharacterized protein</fullName>
    </submittedName>
</protein>
<evidence type="ECO:0000313" key="1">
    <source>
        <dbReference type="EMBL" id="CEK85329.1"/>
    </source>
</evidence>
<dbReference type="EMBL" id="HACG01038464">
    <property type="protein sequence ID" value="CEK85329.1"/>
    <property type="molecule type" value="Transcribed_RNA"/>
</dbReference>
<proteinExistence type="predicted"/>
<sequence length="87" mass="9919">EKTALVNTAARFGFEPTTFDSQGTWFNQLATVTPAPMEWDQIEDFYLNQFTSIARLQELELKIGGVRKEKNNGLMSRLINQHRTGTV</sequence>
<accession>A0A0B7AWF4</accession>
<organism evidence="1">
    <name type="scientific">Arion vulgaris</name>
    <dbReference type="NCBI Taxonomy" id="1028688"/>
    <lineage>
        <taxon>Eukaryota</taxon>
        <taxon>Metazoa</taxon>
        <taxon>Spiralia</taxon>
        <taxon>Lophotrochozoa</taxon>
        <taxon>Mollusca</taxon>
        <taxon>Gastropoda</taxon>
        <taxon>Heterobranchia</taxon>
        <taxon>Euthyneura</taxon>
        <taxon>Panpulmonata</taxon>
        <taxon>Eupulmonata</taxon>
        <taxon>Stylommatophora</taxon>
        <taxon>Helicina</taxon>
        <taxon>Arionoidea</taxon>
        <taxon>Arionidae</taxon>
        <taxon>Arion</taxon>
    </lineage>
</organism>
<feature type="non-terminal residue" evidence="1">
    <location>
        <position position="1"/>
    </location>
</feature>